<sequence length="575" mass="64937">MSSSSSSSNWLRPIPTHCLCPLPAVERTSRTATNPARRFLCCPNPSDSGRQCRFYFFLDPEIRYGYYRNEMHSLYTQVQQLRREMQVQEYTYRSRIHDLELELNERTTTDVGDSRHHYLGLGHSYTGLAGGVTHVVVGFPRFEEALYHIRGRFTPGGLEATDERKTNPTHWNSVLGHAIASLVVMVLEPCRSLWIYYDIGRLILEKLFTRTVSVGEGIIMNNWGHTSSLSRRNMETYGCIWRSSPIEEQVDDRRALNDPIYARDCTSIKSKQLNFEVIDCLLAEGFECSECISFAGEKRDFLEMQTICRKDSGEKVVIASIGHLLNVKVKEESEVLLSDSTVGLFMSKMLFVEEIILETVADDRQMPHGFESCSYLVNDLDSDSTTAPATSLGYLHYPPPAVFMGYMHAIDRLILAAELPCMMLVFMGITYFRPQLQIGSQPVDSVNGQLKFLIDFKFLQMQCEQMTASSVTPSTTQVDGSSNPLYVTGTTAVQLPEEYGENGPSNNPQLMPNQMALPTKEIRQELFRDQVCNWELPFMQGWLMGQSQAGTSSSNRAEVTTTLPHVSSASNRELA</sequence>
<feature type="region of interest" description="Disordered" evidence="1">
    <location>
        <begin position="547"/>
        <end position="575"/>
    </location>
</feature>
<gene>
    <name evidence="2" type="ORF">CTI12_AA420510</name>
</gene>
<keyword evidence="3" id="KW-1185">Reference proteome</keyword>
<reference evidence="2 3" key="1">
    <citation type="journal article" date="2018" name="Mol. Plant">
        <title>The genome of Artemisia annua provides insight into the evolution of Asteraceae family and artemisinin biosynthesis.</title>
        <authorList>
            <person name="Shen Q."/>
            <person name="Zhang L."/>
            <person name="Liao Z."/>
            <person name="Wang S."/>
            <person name="Yan T."/>
            <person name="Shi P."/>
            <person name="Liu M."/>
            <person name="Fu X."/>
            <person name="Pan Q."/>
            <person name="Wang Y."/>
            <person name="Lv Z."/>
            <person name="Lu X."/>
            <person name="Zhang F."/>
            <person name="Jiang W."/>
            <person name="Ma Y."/>
            <person name="Chen M."/>
            <person name="Hao X."/>
            <person name="Li L."/>
            <person name="Tang Y."/>
            <person name="Lv G."/>
            <person name="Zhou Y."/>
            <person name="Sun X."/>
            <person name="Brodelius P.E."/>
            <person name="Rose J.K.C."/>
            <person name="Tang K."/>
        </authorList>
    </citation>
    <scope>NUCLEOTIDE SEQUENCE [LARGE SCALE GENOMIC DNA]</scope>
    <source>
        <strain evidence="3">cv. Huhao1</strain>
        <tissue evidence="2">Leaf</tissue>
    </source>
</reference>
<dbReference type="PANTHER" id="PTHR33248">
    <property type="entry name" value="ZINC ION-BINDING PROTEIN"/>
    <property type="match status" value="1"/>
</dbReference>
<organism evidence="2 3">
    <name type="scientific">Artemisia annua</name>
    <name type="common">Sweet wormwood</name>
    <dbReference type="NCBI Taxonomy" id="35608"/>
    <lineage>
        <taxon>Eukaryota</taxon>
        <taxon>Viridiplantae</taxon>
        <taxon>Streptophyta</taxon>
        <taxon>Embryophyta</taxon>
        <taxon>Tracheophyta</taxon>
        <taxon>Spermatophyta</taxon>
        <taxon>Magnoliopsida</taxon>
        <taxon>eudicotyledons</taxon>
        <taxon>Gunneridae</taxon>
        <taxon>Pentapetalae</taxon>
        <taxon>asterids</taxon>
        <taxon>campanulids</taxon>
        <taxon>Asterales</taxon>
        <taxon>Asteraceae</taxon>
        <taxon>Asteroideae</taxon>
        <taxon>Anthemideae</taxon>
        <taxon>Artemisiinae</taxon>
        <taxon>Artemisia</taxon>
    </lineage>
</organism>
<accession>A0A2U1M4T9</accession>
<dbReference type="EMBL" id="PKPP01006519">
    <property type="protein sequence ID" value="PWA56258.1"/>
    <property type="molecule type" value="Genomic_DNA"/>
</dbReference>
<dbReference type="STRING" id="35608.A0A2U1M4T9"/>
<evidence type="ECO:0000313" key="3">
    <source>
        <dbReference type="Proteomes" id="UP000245207"/>
    </source>
</evidence>
<name>A0A2U1M4T9_ARTAN</name>
<dbReference type="Proteomes" id="UP000245207">
    <property type="component" value="Unassembled WGS sequence"/>
</dbReference>
<dbReference type="OrthoDB" id="1060005at2759"/>
<proteinExistence type="predicted"/>
<comment type="caution">
    <text evidence="2">The sequence shown here is derived from an EMBL/GenBank/DDBJ whole genome shotgun (WGS) entry which is preliminary data.</text>
</comment>
<evidence type="ECO:0000313" key="2">
    <source>
        <dbReference type="EMBL" id="PWA56258.1"/>
    </source>
</evidence>
<dbReference type="AlphaFoldDB" id="A0A2U1M4T9"/>
<protein>
    <submittedName>
        <fullName evidence="2">Quinoprotein amine dehydrogenase, beta chain-like protein</fullName>
    </submittedName>
</protein>
<evidence type="ECO:0000256" key="1">
    <source>
        <dbReference type="SAM" id="MobiDB-lite"/>
    </source>
</evidence>